<dbReference type="Proteomes" id="UP000017175">
    <property type="component" value="Chromosome"/>
</dbReference>
<dbReference type="PANTHER" id="PTHR21266:SF60">
    <property type="entry name" value="3-KETOSTEROID-9-ALPHA-MONOOXYGENASE, OXYGENASE COMPONENT"/>
    <property type="match status" value="1"/>
</dbReference>
<evidence type="ECO:0000313" key="3">
    <source>
        <dbReference type="EMBL" id="AKV10041.1"/>
    </source>
</evidence>
<name>A0A0K1QWA5_PSEFL</name>
<dbReference type="eggNOG" id="COG4638">
    <property type="taxonomic scope" value="Bacteria"/>
</dbReference>
<dbReference type="Pfam" id="PF19112">
    <property type="entry name" value="VanA_C"/>
    <property type="match status" value="1"/>
</dbReference>
<evidence type="ECO:0000256" key="1">
    <source>
        <dbReference type="ARBA" id="ARBA00023002"/>
    </source>
</evidence>
<dbReference type="RefSeq" id="WP_017340030.1">
    <property type="nucleotide sequence ID" value="NZ_CP010945.1"/>
</dbReference>
<evidence type="ECO:0000313" key="4">
    <source>
        <dbReference type="Proteomes" id="UP000017175"/>
    </source>
</evidence>
<dbReference type="GO" id="GO:0016491">
    <property type="term" value="F:oxidoreductase activity"/>
    <property type="evidence" value="ECO:0007669"/>
    <property type="project" value="UniProtKB-KW"/>
</dbReference>
<proteinExistence type="predicted"/>
<protein>
    <submittedName>
        <fullName evidence="3">(2Fe-2S)-binding protein</fullName>
    </submittedName>
</protein>
<evidence type="ECO:0000259" key="2">
    <source>
        <dbReference type="Pfam" id="PF19112"/>
    </source>
</evidence>
<dbReference type="EMBL" id="CP010945">
    <property type="protein sequence ID" value="AKV10041.1"/>
    <property type="molecule type" value="Genomic_DNA"/>
</dbReference>
<dbReference type="InterPro" id="IPR050584">
    <property type="entry name" value="Cholesterol_7-desaturase"/>
</dbReference>
<dbReference type="PANTHER" id="PTHR21266">
    <property type="entry name" value="IRON-SULFUR DOMAIN CONTAINING PROTEIN"/>
    <property type="match status" value="1"/>
</dbReference>
<accession>A0A0K1QWA5</accession>
<organism evidence="3 4">
    <name type="scientific">Pseudomonas fluorescens NCIMB 11764</name>
    <dbReference type="NCBI Taxonomy" id="1221522"/>
    <lineage>
        <taxon>Bacteria</taxon>
        <taxon>Pseudomonadati</taxon>
        <taxon>Pseudomonadota</taxon>
        <taxon>Gammaproteobacteria</taxon>
        <taxon>Pseudomonadales</taxon>
        <taxon>Pseudomonadaceae</taxon>
        <taxon>Pseudomonas</taxon>
    </lineage>
</organism>
<dbReference type="AlphaFoldDB" id="A0A0K1QWA5"/>
<dbReference type="SUPFAM" id="SSF55961">
    <property type="entry name" value="Bet v1-like"/>
    <property type="match status" value="1"/>
</dbReference>
<dbReference type="Gene3D" id="3.90.380.10">
    <property type="entry name" value="Naphthalene 1,2-dioxygenase Alpha Subunit, Chain A, domain 1"/>
    <property type="match status" value="1"/>
</dbReference>
<sequence>MSTDQVIFNDWHPVAALDDVSLDKKYRCRLLGRTVSYVKSADAVHAYWEASAGEIKPIRAKEIYGVLWLSFADKPSEMFDIAEFHEPDRRIVSAGSVRVNVSGLRAIENFLDMAHFPFVHTDILGAEPLTEVEPYNVHHDESLDEIFATECKFPQPKGSATAVEPIDMQYIYRVTRPYSAILYKTCPPEPHRWDALGLFIQPVDEDWCIAHTIMCYVDDVNTDQQLRHFQQTIFGQDLMILINQVPKRLPLAASRESPVRADVLATAYRRWLREKGVQYGALRD</sequence>
<gene>
    <name evidence="3" type="ORF">B723_28015</name>
</gene>
<keyword evidence="1" id="KW-0560">Oxidoreductase</keyword>
<feature type="domain" description="Vanillate O-demethylase oxygenase-like C-terminal catalytic" evidence="2">
    <location>
        <begin position="105"/>
        <end position="274"/>
    </location>
</feature>
<reference evidence="3 4" key="1">
    <citation type="journal article" date="2012" name="J. Bacteriol.">
        <title>Draft genome sequence of the cyanide-utilizing bacterium Pseudomonas fluorescens strain NCIMB 11764.</title>
        <authorList>
            <person name="Vilo C.A."/>
            <person name="Benedik M.J."/>
            <person name="Kunz D.A."/>
            <person name="Dong Q."/>
        </authorList>
    </citation>
    <scope>NUCLEOTIDE SEQUENCE [LARGE SCALE GENOMIC DNA]</scope>
    <source>
        <strain evidence="3 4">NCIMB 11764</strain>
    </source>
</reference>
<dbReference type="InterPro" id="IPR044043">
    <property type="entry name" value="VanA_C_cat"/>
</dbReference>
<dbReference type="OrthoDB" id="9769355at2"/>